<name>A0A4Z0QID6_9BACT</name>
<gene>
    <name evidence="2" type="ORF">E5K02_08485</name>
</gene>
<keyword evidence="1" id="KW-0732">Signal</keyword>
<sequence>MNPLVYSAGLLLTAMALNSCATTCGVEPCSNTAVAVKSLESEYGCQDTRRQLSINLSETHTVIRNQADFDRLVSGPCHPLIDFSAYDLVIGKKGLASGNAGIAYTYQRDCTTNQARLQVTFSQGMTTEAPHITYHALVPKLAAEEGVAVDIEVK</sequence>
<organism evidence="2 3">
    <name type="scientific">Hymenobacter metallicola</name>
    <dbReference type="NCBI Taxonomy" id="2563114"/>
    <lineage>
        <taxon>Bacteria</taxon>
        <taxon>Pseudomonadati</taxon>
        <taxon>Bacteroidota</taxon>
        <taxon>Cytophagia</taxon>
        <taxon>Cytophagales</taxon>
        <taxon>Hymenobacteraceae</taxon>
        <taxon>Hymenobacter</taxon>
    </lineage>
</organism>
<protein>
    <recommendedName>
        <fullName evidence="4">Lipoprotein</fullName>
    </recommendedName>
</protein>
<dbReference type="RefSeq" id="WP_135393951.1">
    <property type="nucleotide sequence ID" value="NZ_SRMB01000001.1"/>
</dbReference>
<dbReference type="AlphaFoldDB" id="A0A4Z0QID6"/>
<comment type="caution">
    <text evidence="2">The sequence shown here is derived from an EMBL/GenBank/DDBJ whole genome shotgun (WGS) entry which is preliminary data.</text>
</comment>
<accession>A0A4Z0QID6</accession>
<feature type="signal peptide" evidence="1">
    <location>
        <begin position="1"/>
        <end position="21"/>
    </location>
</feature>
<evidence type="ECO:0000256" key="1">
    <source>
        <dbReference type="SAM" id="SignalP"/>
    </source>
</evidence>
<evidence type="ECO:0000313" key="2">
    <source>
        <dbReference type="EMBL" id="TGE29475.1"/>
    </source>
</evidence>
<evidence type="ECO:0008006" key="4">
    <source>
        <dbReference type="Google" id="ProtNLM"/>
    </source>
</evidence>
<reference evidence="2 3" key="1">
    <citation type="submission" date="2019-04" db="EMBL/GenBank/DDBJ databases">
        <authorList>
            <person name="Feng G."/>
            <person name="Zhang J."/>
            <person name="Zhu H."/>
        </authorList>
    </citation>
    <scope>NUCLEOTIDE SEQUENCE [LARGE SCALE GENOMIC DNA]</scope>
    <source>
        <strain evidence="2 3">9PBR-1</strain>
    </source>
</reference>
<dbReference type="Proteomes" id="UP000298471">
    <property type="component" value="Unassembled WGS sequence"/>
</dbReference>
<dbReference type="OrthoDB" id="1448031at2"/>
<evidence type="ECO:0000313" key="3">
    <source>
        <dbReference type="Proteomes" id="UP000298471"/>
    </source>
</evidence>
<keyword evidence="3" id="KW-1185">Reference proteome</keyword>
<proteinExistence type="predicted"/>
<feature type="chain" id="PRO_5021476255" description="Lipoprotein" evidence="1">
    <location>
        <begin position="22"/>
        <end position="154"/>
    </location>
</feature>
<dbReference type="EMBL" id="SRMB01000001">
    <property type="protein sequence ID" value="TGE29475.1"/>
    <property type="molecule type" value="Genomic_DNA"/>
</dbReference>